<dbReference type="AlphaFoldDB" id="A0AAE8HC94"/>
<keyword evidence="3" id="KW-1185">Reference proteome</keyword>
<keyword evidence="1" id="KW-1133">Transmembrane helix</keyword>
<dbReference type="RefSeq" id="WP_156796368.1">
    <property type="nucleotide sequence ID" value="NZ_BAAAEG010000001.1"/>
</dbReference>
<protein>
    <submittedName>
        <fullName evidence="2">MFS transporter, DHA1 family, bicyclomycin/chloramphenicol resistance protein</fullName>
    </submittedName>
</protein>
<keyword evidence="1" id="KW-0472">Membrane</keyword>
<evidence type="ECO:0000256" key="1">
    <source>
        <dbReference type="SAM" id="Phobius"/>
    </source>
</evidence>
<dbReference type="Proteomes" id="UP000182085">
    <property type="component" value="Chromosome I"/>
</dbReference>
<gene>
    <name evidence="2" type="ORF">SAMN04490209_2451</name>
</gene>
<keyword evidence="1" id="KW-0812">Transmembrane</keyword>
<accession>A0AAE8HC94</accession>
<sequence length="48" mass="5287">MRLGPPRIVSRGVTQMALGGVWALVIYQAFGWSVLAVRARLPVELSYT</sequence>
<evidence type="ECO:0000313" key="3">
    <source>
        <dbReference type="Proteomes" id="UP000182085"/>
    </source>
</evidence>
<feature type="transmembrane region" description="Helical" evidence="1">
    <location>
        <begin position="12"/>
        <end position="35"/>
    </location>
</feature>
<reference evidence="2 3" key="1">
    <citation type="submission" date="2016-10" db="EMBL/GenBank/DDBJ databases">
        <authorList>
            <person name="Varghese N."/>
            <person name="Submissions S."/>
        </authorList>
    </citation>
    <scope>NUCLEOTIDE SEQUENCE [LARGE SCALE GENOMIC DNA]</scope>
    <source>
        <strain evidence="2 3">BS2777</strain>
    </source>
</reference>
<name>A0AAE8HC94_9PSED</name>
<organism evidence="2 3">
    <name type="scientific">Pseudomonas rhodesiae</name>
    <dbReference type="NCBI Taxonomy" id="76760"/>
    <lineage>
        <taxon>Bacteria</taxon>
        <taxon>Pseudomonadati</taxon>
        <taxon>Pseudomonadota</taxon>
        <taxon>Gammaproteobacteria</taxon>
        <taxon>Pseudomonadales</taxon>
        <taxon>Pseudomonadaceae</taxon>
        <taxon>Pseudomonas</taxon>
    </lineage>
</organism>
<dbReference type="EMBL" id="LT629801">
    <property type="protein sequence ID" value="SDV05769.1"/>
    <property type="molecule type" value="Genomic_DNA"/>
</dbReference>
<proteinExistence type="predicted"/>
<evidence type="ECO:0000313" key="2">
    <source>
        <dbReference type="EMBL" id="SDV05769.1"/>
    </source>
</evidence>